<organism evidence="2 3">
    <name type="scientific">Komagataeibacter xylinus NBRC 13693</name>
    <dbReference type="NCBI Taxonomy" id="1234668"/>
    <lineage>
        <taxon>Bacteria</taxon>
        <taxon>Pseudomonadati</taxon>
        <taxon>Pseudomonadota</taxon>
        <taxon>Alphaproteobacteria</taxon>
        <taxon>Acetobacterales</taxon>
        <taxon>Acetobacteraceae</taxon>
        <taxon>Komagataeibacter</taxon>
    </lineage>
</organism>
<evidence type="ECO:0000313" key="2">
    <source>
        <dbReference type="EMBL" id="GAO00940.1"/>
    </source>
</evidence>
<keyword evidence="2" id="KW-0808">Transferase</keyword>
<evidence type="ECO:0000313" key="3">
    <source>
        <dbReference type="Proteomes" id="UP000032683"/>
    </source>
</evidence>
<dbReference type="InterPro" id="IPR050834">
    <property type="entry name" value="Glycosyltransf_2"/>
</dbReference>
<accession>A0A0D6QBY7</accession>
<evidence type="ECO:0000259" key="1">
    <source>
        <dbReference type="Pfam" id="PF00535"/>
    </source>
</evidence>
<sequence>MSITAPWMATGQTAFTFRSRRKKPLDLVSVCVTNFNYGDYITDALDAIAAQTHAPLDLIVVDDHSDRDDSVALITAWMEENHQRFWRCTLIVHTRNQGPSAARNTAFRHAMGAFVFVMDADNTIYPRAIARLHEAARDGGFDATYCQLEYFDREQRIGSADIWDPAQMTRENYVDVMALIRRQAWADVDGYSHIDQGWEDYDFWLKFIDHGFEAGYVPEILCRYRMHGNSRTTNDAWAAHESLRGIMAFRHPELTARYLLATPDVKA</sequence>
<name>A0A0D6QBY7_KOMXY</name>
<dbReference type="SUPFAM" id="SSF53448">
    <property type="entry name" value="Nucleotide-diphospho-sugar transferases"/>
    <property type="match status" value="1"/>
</dbReference>
<dbReference type="Pfam" id="PF00535">
    <property type="entry name" value="Glycos_transf_2"/>
    <property type="match status" value="1"/>
</dbReference>
<dbReference type="GO" id="GO:0016740">
    <property type="term" value="F:transferase activity"/>
    <property type="evidence" value="ECO:0007669"/>
    <property type="project" value="UniProtKB-KW"/>
</dbReference>
<proteinExistence type="predicted"/>
<dbReference type="PANTHER" id="PTHR43685:SF2">
    <property type="entry name" value="GLYCOSYLTRANSFERASE 2-LIKE DOMAIN-CONTAINING PROTEIN"/>
    <property type="match status" value="1"/>
</dbReference>
<reference evidence="2 3" key="1">
    <citation type="submission" date="2012-11" db="EMBL/GenBank/DDBJ databases">
        <title>Whole genome sequence of Gluconacetobacter xylinus NBRC 13693.</title>
        <authorList>
            <person name="Azuma Y."/>
            <person name="Higashiura N."/>
            <person name="Hirakawa H."/>
            <person name="Matsushita K."/>
        </authorList>
    </citation>
    <scope>NUCLEOTIDE SEQUENCE [LARGE SCALE GENOMIC DNA]</scope>
    <source>
        <strain evidence="2 3">NBRC 13693</strain>
    </source>
</reference>
<feature type="domain" description="Glycosyltransferase 2-like" evidence="1">
    <location>
        <begin position="29"/>
        <end position="156"/>
    </location>
</feature>
<dbReference type="CDD" id="cd00761">
    <property type="entry name" value="Glyco_tranf_GTA_type"/>
    <property type="match status" value="1"/>
</dbReference>
<dbReference type="EMBL" id="BANJ01000072">
    <property type="protein sequence ID" value="GAO00940.1"/>
    <property type="molecule type" value="Genomic_DNA"/>
</dbReference>
<dbReference type="InterPro" id="IPR029044">
    <property type="entry name" value="Nucleotide-diphossugar_trans"/>
</dbReference>
<dbReference type="AlphaFoldDB" id="A0A0D6QBY7"/>
<dbReference type="Gene3D" id="3.90.550.10">
    <property type="entry name" value="Spore Coat Polysaccharide Biosynthesis Protein SpsA, Chain A"/>
    <property type="match status" value="1"/>
</dbReference>
<dbReference type="PANTHER" id="PTHR43685">
    <property type="entry name" value="GLYCOSYLTRANSFERASE"/>
    <property type="match status" value="1"/>
</dbReference>
<protein>
    <submittedName>
        <fullName evidence="2">Glycosyl transferase</fullName>
    </submittedName>
</protein>
<dbReference type="Proteomes" id="UP000032683">
    <property type="component" value="Unassembled WGS sequence"/>
</dbReference>
<dbReference type="InterPro" id="IPR001173">
    <property type="entry name" value="Glyco_trans_2-like"/>
</dbReference>
<dbReference type="RefSeq" id="WP_010516073.1">
    <property type="nucleotide sequence ID" value="NZ_BANJ01000072.1"/>
</dbReference>
<comment type="caution">
    <text evidence="2">The sequence shown here is derived from an EMBL/GenBank/DDBJ whole genome shotgun (WGS) entry which is preliminary data.</text>
</comment>
<gene>
    <name evidence="2" type="ORF">Gxy13693_072_012</name>
</gene>